<accession>A0A8J9UXS5</accession>
<keyword evidence="3" id="KW-1185">Reference proteome</keyword>
<dbReference type="Proteomes" id="UP000838878">
    <property type="component" value="Chromosome 11"/>
</dbReference>
<feature type="region of interest" description="Disordered" evidence="1">
    <location>
        <begin position="28"/>
        <end position="138"/>
    </location>
</feature>
<dbReference type="OrthoDB" id="123207at2759"/>
<dbReference type="AlphaFoldDB" id="A0A8J9UXS5"/>
<gene>
    <name evidence="2" type="ORF">BINO364_LOCUS3229</name>
</gene>
<organism evidence="2 3">
    <name type="scientific">Brenthis ino</name>
    <name type="common">lesser marbled fritillary</name>
    <dbReference type="NCBI Taxonomy" id="405034"/>
    <lineage>
        <taxon>Eukaryota</taxon>
        <taxon>Metazoa</taxon>
        <taxon>Ecdysozoa</taxon>
        <taxon>Arthropoda</taxon>
        <taxon>Hexapoda</taxon>
        <taxon>Insecta</taxon>
        <taxon>Pterygota</taxon>
        <taxon>Neoptera</taxon>
        <taxon>Endopterygota</taxon>
        <taxon>Lepidoptera</taxon>
        <taxon>Glossata</taxon>
        <taxon>Ditrysia</taxon>
        <taxon>Papilionoidea</taxon>
        <taxon>Nymphalidae</taxon>
        <taxon>Heliconiinae</taxon>
        <taxon>Argynnini</taxon>
        <taxon>Brenthis</taxon>
    </lineage>
</organism>
<protein>
    <submittedName>
        <fullName evidence="2">Uncharacterized protein</fullName>
    </submittedName>
</protein>
<evidence type="ECO:0000256" key="1">
    <source>
        <dbReference type="SAM" id="MobiDB-lite"/>
    </source>
</evidence>
<name>A0A8J9UXS5_9NEOP</name>
<proteinExistence type="predicted"/>
<evidence type="ECO:0000313" key="2">
    <source>
        <dbReference type="EMBL" id="CAH0716465.1"/>
    </source>
</evidence>
<feature type="compositionally biased region" description="Basic and acidic residues" evidence="1">
    <location>
        <begin position="48"/>
        <end position="63"/>
    </location>
</feature>
<feature type="compositionally biased region" description="Polar residues" evidence="1">
    <location>
        <begin position="92"/>
        <end position="101"/>
    </location>
</feature>
<evidence type="ECO:0000313" key="3">
    <source>
        <dbReference type="Proteomes" id="UP000838878"/>
    </source>
</evidence>
<dbReference type="EMBL" id="OV170231">
    <property type="protein sequence ID" value="CAH0716465.1"/>
    <property type="molecule type" value="Genomic_DNA"/>
</dbReference>
<feature type="compositionally biased region" description="Basic residues" evidence="1">
    <location>
        <begin position="102"/>
        <end position="112"/>
    </location>
</feature>
<sequence length="138" mass="15809">MDVVFANNTGRRRPLDFDIVKEFLKDRSQSDLDISEEERDPAISVPRLLDEDMSVHDQPRDFESDSGSDSNIPLTELLTLDQKNIPPPPVNPSTSEITRRLTTQKKSSRIRKAANFTDIPHNYFSPPVPREVKTPMQY</sequence>
<reference evidence="2" key="1">
    <citation type="submission" date="2021-12" db="EMBL/GenBank/DDBJ databases">
        <authorList>
            <person name="Martin H S."/>
        </authorList>
    </citation>
    <scope>NUCLEOTIDE SEQUENCE</scope>
</reference>
<feature type="non-terminal residue" evidence="2">
    <location>
        <position position="138"/>
    </location>
</feature>